<dbReference type="InterPro" id="IPR013783">
    <property type="entry name" value="Ig-like_fold"/>
</dbReference>
<dbReference type="Gene3D" id="2.60.40.10">
    <property type="entry name" value="Immunoglobulins"/>
    <property type="match status" value="1"/>
</dbReference>
<dbReference type="SUPFAM" id="SSF49265">
    <property type="entry name" value="Fibronectin type III"/>
    <property type="match status" value="1"/>
</dbReference>
<organism evidence="1">
    <name type="scientific">marine metagenome</name>
    <dbReference type="NCBI Taxonomy" id="408172"/>
    <lineage>
        <taxon>unclassified sequences</taxon>
        <taxon>metagenomes</taxon>
        <taxon>ecological metagenomes</taxon>
    </lineage>
</organism>
<name>A0A382RKZ7_9ZZZZ</name>
<evidence type="ECO:0000313" key="1">
    <source>
        <dbReference type="EMBL" id="SVC97942.1"/>
    </source>
</evidence>
<gene>
    <name evidence="1" type="ORF">METZ01_LOCUS350796</name>
</gene>
<dbReference type="InterPro" id="IPR003961">
    <property type="entry name" value="FN3_dom"/>
</dbReference>
<dbReference type="CDD" id="cd00063">
    <property type="entry name" value="FN3"/>
    <property type="match status" value="1"/>
</dbReference>
<dbReference type="AlphaFoldDB" id="A0A382RKZ7"/>
<dbReference type="EMBL" id="UINC01122246">
    <property type="protein sequence ID" value="SVC97942.1"/>
    <property type="molecule type" value="Genomic_DNA"/>
</dbReference>
<protein>
    <recommendedName>
        <fullName evidence="2">Fibronectin type-III domain-containing protein</fullName>
    </recommendedName>
</protein>
<dbReference type="InterPro" id="IPR036116">
    <property type="entry name" value="FN3_sf"/>
</dbReference>
<proteinExistence type="predicted"/>
<sequence>TGAFTNNAILNVWHDLDPMHWATIKAGNGDSTRRWVYTMDLRENFWGGAGTSLIDHAITDFSDDFNLMRVPYTPILTEAPATAYPFVVDVALTTTEGTTPAGNRFGAETTQWTVTFNRDMDTTKQPFVSFGPAEPFTAFTIPGDWVDARTWSGSFTMTPVTGDGWQSIRVVGGVAASNAWLTTGDDSERFRFEIITSGTEALNLQASGGIGEVALSWTQDDFDLLHGFNLYRSLTADGTFTRVNSSTINKTDTNFTDTDVAPGVLHYYYFTVVTDGGESDASNMAMASPTDTVEPVIAHNAPAFALVSENLTLRATATDN</sequence>
<reference evidence="1" key="1">
    <citation type="submission" date="2018-05" db="EMBL/GenBank/DDBJ databases">
        <authorList>
            <person name="Lanie J.A."/>
            <person name="Ng W.-L."/>
            <person name="Kazmierczak K.M."/>
            <person name="Andrzejewski T.M."/>
            <person name="Davidsen T.M."/>
            <person name="Wayne K.J."/>
            <person name="Tettelin H."/>
            <person name="Glass J.I."/>
            <person name="Rusch D."/>
            <person name="Podicherti R."/>
            <person name="Tsui H.-C.T."/>
            <person name="Winkler M.E."/>
        </authorList>
    </citation>
    <scope>NUCLEOTIDE SEQUENCE</scope>
</reference>
<evidence type="ECO:0008006" key="2">
    <source>
        <dbReference type="Google" id="ProtNLM"/>
    </source>
</evidence>
<feature type="non-terminal residue" evidence="1">
    <location>
        <position position="320"/>
    </location>
</feature>
<accession>A0A382RKZ7</accession>
<feature type="non-terminal residue" evidence="1">
    <location>
        <position position="1"/>
    </location>
</feature>